<dbReference type="PATRIC" id="fig|1385369.3.peg.4763"/>
<keyword evidence="4" id="KW-1185">Reference proteome</keyword>
<evidence type="ECO:0000256" key="1">
    <source>
        <dbReference type="ARBA" id="ARBA00010832"/>
    </source>
</evidence>
<comment type="similarity">
    <text evidence="1">Belongs to the HupH/HyaF family.</text>
</comment>
<dbReference type="InterPro" id="IPR006894">
    <property type="entry name" value="HupH_Hydgase_express_prot_C"/>
</dbReference>
<dbReference type="STRING" id="1385369.N825_14445"/>
<dbReference type="Proteomes" id="UP000019486">
    <property type="component" value="Unassembled WGS sequence"/>
</dbReference>
<dbReference type="AlphaFoldDB" id="W9H0A4"/>
<evidence type="ECO:0000313" key="4">
    <source>
        <dbReference type="Proteomes" id="UP000019486"/>
    </source>
</evidence>
<feature type="domain" description="HupH hydrogenase expression protein C-terminal" evidence="2">
    <location>
        <begin position="162"/>
        <end position="277"/>
    </location>
</feature>
<evidence type="ECO:0000259" key="2">
    <source>
        <dbReference type="Pfam" id="PF04809"/>
    </source>
</evidence>
<dbReference type="Gene3D" id="3.30.1370.140">
    <property type="entry name" value="HupH hydrogenase expression protein, C-terminal domain"/>
    <property type="match status" value="2"/>
</dbReference>
<evidence type="ECO:0000313" key="3">
    <source>
        <dbReference type="EMBL" id="EWY38117.1"/>
    </source>
</evidence>
<sequence length="280" mass="30071">MKWEDEEQPTGVFLGAPETESLDIQRMPPAVRRLDRLTLPDGAPGLEEVGALLMEIRDALMSFEAGKPPLPFALAGLDDAALSLLDETLGEGEVGMVVTGGSEYQIQESVLPGVWRVKTFSLDGEPIADHVEVADVPGVVRAAAARGTLERLEIGPAPAGCMNVMPVLAELRSRTASHQPGDRNHVISFTLLPMNEIDMAFLKGTLGLGPVQAVSRGYGTCRVALTGQRHIWSVQYLNAMDTIILDTLEVGDVPVALIAAEEDFQDSAERLGEILGAYFQ</sequence>
<accession>W9H0A4</accession>
<dbReference type="RefSeq" id="WP_051512815.1">
    <property type="nucleotide sequence ID" value="NZ_AVFL01000020.1"/>
</dbReference>
<comment type="caution">
    <text evidence="3">The sequence shown here is derived from an EMBL/GenBank/DDBJ whole genome shotgun (WGS) entry which is preliminary data.</text>
</comment>
<dbReference type="InterPro" id="IPR038527">
    <property type="entry name" value="HupH_C_sf"/>
</dbReference>
<reference evidence="3 4" key="1">
    <citation type="submission" date="2013-08" db="EMBL/GenBank/DDBJ databases">
        <title>The genome sequence of Skermanella stibiiresistens.</title>
        <authorList>
            <person name="Zhu W."/>
            <person name="Wang G."/>
        </authorList>
    </citation>
    <scope>NUCLEOTIDE SEQUENCE [LARGE SCALE GENOMIC DNA]</scope>
    <source>
        <strain evidence="3 4">SB22</strain>
    </source>
</reference>
<proteinExistence type="inferred from homology"/>
<gene>
    <name evidence="3" type="ORF">N825_14445</name>
</gene>
<organism evidence="3 4">
    <name type="scientific">Skermanella stibiiresistens SB22</name>
    <dbReference type="NCBI Taxonomy" id="1385369"/>
    <lineage>
        <taxon>Bacteria</taxon>
        <taxon>Pseudomonadati</taxon>
        <taxon>Pseudomonadota</taxon>
        <taxon>Alphaproteobacteria</taxon>
        <taxon>Rhodospirillales</taxon>
        <taxon>Azospirillaceae</taxon>
        <taxon>Skermanella</taxon>
    </lineage>
</organism>
<name>W9H0A4_9PROT</name>
<dbReference type="Pfam" id="PF04809">
    <property type="entry name" value="HupH_C"/>
    <property type="match status" value="2"/>
</dbReference>
<feature type="domain" description="HupH hydrogenase expression protein C-terminal" evidence="2">
    <location>
        <begin position="51"/>
        <end position="144"/>
    </location>
</feature>
<protein>
    <submittedName>
        <fullName evidence="3">Hydrogenase accessory protein HypB</fullName>
    </submittedName>
</protein>
<dbReference type="EMBL" id="AVFL01000020">
    <property type="protein sequence ID" value="EWY38117.1"/>
    <property type="molecule type" value="Genomic_DNA"/>
</dbReference>